<dbReference type="EMBL" id="PQIB02000001">
    <property type="protein sequence ID" value="RLN41990.1"/>
    <property type="molecule type" value="Genomic_DNA"/>
</dbReference>
<dbReference type="InterPro" id="IPR021109">
    <property type="entry name" value="Peptidase_aspartic_dom_sf"/>
</dbReference>
<organism evidence="2 3">
    <name type="scientific">Panicum miliaceum</name>
    <name type="common">Proso millet</name>
    <name type="synonym">Broomcorn millet</name>
    <dbReference type="NCBI Taxonomy" id="4540"/>
    <lineage>
        <taxon>Eukaryota</taxon>
        <taxon>Viridiplantae</taxon>
        <taxon>Streptophyta</taxon>
        <taxon>Embryophyta</taxon>
        <taxon>Tracheophyta</taxon>
        <taxon>Spermatophyta</taxon>
        <taxon>Magnoliopsida</taxon>
        <taxon>Liliopsida</taxon>
        <taxon>Poales</taxon>
        <taxon>Poaceae</taxon>
        <taxon>PACMAD clade</taxon>
        <taxon>Panicoideae</taxon>
        <taxon>Panicodae</taxon>
        <taxon>Paniceae</taxon>
        <taxon>Panicinae</taxon>
        <taxon>Panicum</taxon>
        <taxon>Panicum sect. Panicum</taxon>
    </lineage>
</organism>
<dbReference type="SUPFAM" id="SSF50630">
    <property type="entry name" value="Acid proteases"/>
    <property type="match status" value="1"/>
</dbReference>
<dbReference type="Proteomes" id="UP000275267">
    <property type="component" value="Unassembled WGS sequence"/>
</dbReference>
<dbReference type="InterPro" id="IPR032799">
    <property type="entry name" value="TAXi_C"/>
</dbReference>
<sequence length="122" mass="13653">MEVVKVWDVDKNGGAILDSDTSLAILATPTYKNLVAVLSKQLEGLPRVEYCYNWMAGMPEIPNLEVHFAGSARLEPPAKSYVIDAAPGKRQGRNSYLRRDLMERCILVVTRILYLQASMVQL</sequence>
<dbReference type="Pfam" id="PF14541">
    <property type="entry name" value="TAXi_C"/>
    <property type="match status" value="1"/>
</dbReference>
<keyword evidence="3" id="KW-1185">Reference proteome</keyword>
<evidence type="ECO:0000313" key="2">
    <source>
        <dbReference type="EMBL" id="RLN41990.1"/>
    </source>
</evidence>
<comment type="caution">
    <text evidence="2">The sequence shown here is derived from an EMBL/GenBank/DDBJ whole genome shotgun (WGS) entry which is preliminary data.</text>
</comment>
<dbReference type="Gene3D" id="2.40.70.10">
    <property type="entry name" value="Acid Proteases"/>
    <property type="match status" value="1"/>
</dbReference>
<evidence type="ECO:0000259" key="1">
    <source>
        <dbReference type="Pfam" id="PF14541"/>
    </source>
</evidence>
<accession>A0A3L6TP61</accession>
<dbReference type="OrthoDB" id="2747330at2759"/>
<evidence type="ECO:0000313" key="3">
    <source>
        <dbReference type="Proteomes" id="UP000275267"/>
    </source>
</evidence>
<feature type="domain" description="Xylanase inhibitor C-terminal" evidence="1">
    <location>
        <begin position="8"/>
        <end position="87"/>
    </location>
</feature>
<name>A0A3L6TP61_PANMI</name>
<proteinExistence type="predicted"/>
<dbReference type="AlphaFoldDB" id="A0A3L6TP61"/>
<dbReference type="STRING" id="4540.A0A3L6TP61"/>
<reference evidence="3" key="1">
    <citation type="journal article" date="2019" name="Nat. Commun.">
        <title>The genome of broomcorn millet.</title>
        <authorList>
            <person name="Zou C."/>
            <person name="Miki D."/>
            <person name="Li D."/>
            <person name="Tang Q."/>
            <person name="Xiao L."/>
            <person name="Rajput S."/>
            <person name="Deng P."/>
            <person name="Jia W."/>
            <person name="Huang R."/>
            <person name="Zhang M."/>
            <person name="Sun Y."/>
            <person name="Hu J."/>
            <person name="Fu X."/>
            <person name="Schnable P.S."/>
            <person name="Li F."/>
            <person name="Zhang H."/>
            <person name="Feng B."/>
            <person name="Zhu X."/>
            <person name="Liu R."/>
            <person name="Schnable J.C."/>
            <person name="Zhu J.-K."/>
            <person name="Zhang H."/>
        </authorList>
    </citation>
    <scope>NUCLEOTIDE SEQUENCE [LARGE SCALE GENOMIC DNA]</scope>
</reference>
<gene>
    <name evidence="2" type="ORF">C2845_PM01G17800</name>
</gene>
<protein>
    <recommendedName>
        <fullName evidence="1">Xylanase inhibitor C-terminal domain-containing protein</fullName>
    </recommendedName>
</protein>